<dbReference type="Gene3D" id="3.40.710.10">
    <property type="entry name" value="DD-peptidase/beta-lactamase superfamily"/>
    <property type="match status" value="1"/>
</dbReference>
<name>A0ABS1LMS9_9MICO</name>
<dbReference type="PANTHER" id="PTHR43283">
    <property type="entry name" value="BETA-LACTAMASE-RELATED"/>
    <property type="match status" value="1"/>
</dbReference>
<keyword evidence="3" id="KW-0378">Hydrolase</keyword>
<keyword evidence="4" id="KW-1185">Reference proteome</keyword>
<evidence type="ECO:0000256" key="1">
    <source>
        <dbReference type="SAM" id="MobiDB-lite"/>
    </source>
</evidence>
<dbReference type="Pfam" id="PF00144">
    <property type="entry name" value="Beta-lactamase"/>
    <property type="match status" value="1"/>
</dbReference>
<evidence type="ECO:0000313" key="4">
    <source>
        <dbReference type="Proteomes" id="UP000675409"/>
    </source>
</evidence>
<feature type="domain" description="Beta-lactamase-related" evidence="2">
    <location>
        <begin position="45"/>
        <end position="302"/>
    </location>
</feature>
<organism evidence="3 4">
    <name type="scientific">Myceligenerans indicum</name>
    <dbReference type="NCBI Taxonomy" id="2593663"/>
    <lineage>
        <taxon>Bacteria</taxon>
        <taxon>Bacillati</taxon>
        <taxon>Actinomycetota</taxon>
        <taxon>Actinomycetes</taxon>
        <taxon>Micrococcales</taxon>
        <taxon>Promicromonosporaceae</taxon>
        <taxon>Myceligenerans</taxon>
    </lineage>
</organism>
<dbReference type="Proteomes" id="UP000675409">
    <property type="component" value="Unassembled WGS sequence"/>
</dbReference>
<gene>
    <name evidence="3" type="ORF">HGK34_14940</name>
</gene>
<feature type="region of interest" description="Disordered" evidence="1">
    <location>
        <begin position="1"/>
        <end position="20"/>
    </location>
</feature>
<reference evidence="3 4" key="1">
    <citation type="journal article" date="2021" name="Arch. Microbiol.">
        <title>Myceligenerans indicum sp. nov., an actinobacterium isolated from mangrove sediment of Sundarbans, India.</title>
        <authorList>
            <person name="Asha K."/>
            <person name="Bhadury P."/>
        </authorList>
    </citation>
    <scope>NUCLEOTIDE SEQUENCE [LARGE SCALE GENOMIC DNA]</scope>
    <source>
        <strain evidence="3 4">I2</strain>
    </source>
</reference>
<comment type="caution">
    <text evidence="3">The sequence shown here is derived from an EMBL/GenBank/DDBJ whole genome shotgun (WGS) entry which is preliminary data.</text>
</comment>
<dbReference type="RefSeq" id="WP_201848787.1">
    <property type="nucleotide sequence ID" value="NZ_JABBYC010000030.1"/>
</dbReference>
<dbReference type="InterPro" id="IPR050789">
    <property type="entry name" value="Diverse_Enzym_Activities"/>
</dbReference>
<protein>
    <submittedName>
        <fullName evidence="3">Serine hydrolase</fullName>
    </submittedName>
</protein>
<evidence type="ECO:0000313" key="3">
    <source>
        <dbReference type="EMBL" id="MBL0887561.1"/>
    </source>
</evidence>
<dbReference type="PANTHER" id="PTHR43283:SF7">
    <property type="entry name" value="BETA-LACTAMASE-RELATED DOMAIN-CONTAINING PROTEIN"/>
    <property type="match status" value="1"/>
</dbReference>
<dbReference type="SUPFAM" id="SSF56601">
    <property type="entry name" value="beta-lactamase/transpeptidase-like"/>
    <property type="match status" value="1"/>
</dbReference>
<dbReference type="InterPro" id="IPR012338">
    <property type="entry name" value="Beta-lactam/transpept-like"/>
</dbReference>
<dbReference type="EMBL" id="JABBYC010000030">
    <property type="protein sequence ID" value="MBL0887561.1"/>
    <property type="molecule type" value="Genomic_DNA"/>
</dbReference>
<sequence>MTTTARPAGTGAGGGPTPSTRAVAAEAVGLVARRAAALDIALHTVEVSVRGELVAHAACAPRGPHVPQRMYSVSKTVTGLAVGLLEAEGALSADDPITAHFPEMSPVHPWLEATTIRHLLTMRGPHRSTTYRLTEGDWLASYFRVPPTHPPGTLFTYDTSAAYTLAALVERLSGASLADYLRPRLSDPLGVGPDLRFLTGPDGISHGGSGLICTPRDLLRLAHLLLADGVHDGVRLIPAGHLRDTFRPQADTTQLTWGGTLRGGYGYQTWLPARGGWLMFGLGGQIVYGDPARGLAVVVTADAQACTGGDQRLLDDVMDRLVDPLTAAIDGGAIDGGAIDGGVSGGGASAGGVSGLRLEWPAPGRVRAEADTSGGTGAPPPARAGAPASVVAGTYRNVMDGPGPAELALVLGDGGHGGGVGRLSATSGHREPDWSVELRLDGPVSTRIGGDPAVVTAGCPDPSTLDVRCAVHGEDLATWRFRLAWAPDGSLAVRAQAFCESADPAWTFEATYVRV</sequence>
<accession>A0ABS1LMS9</accession>
<dbReference type="InterPro" id="IPR001466">
    <property type="entry name" value="Beta-lactam-related"/>
</dbReference>
<dbReference type="GO" id="GO:0016787">
    <property type="term" value="F:hydrolase activity"/>
    <property type="evidence" value="ECO:0007669"/>
    <property type="project" value="UniProtKB-KW"/>
</dbReference>
<evidence type="ECO:0000259" key="2">
    <source>
        <dbReference type="Pfam" id="PF00144"/>
    </source>
</evidence>
<proteinExistence type="predicted"/>